<proteinExistence type="predicted"/>
<dbReference type="AlphaFoldDB" id="A0A9Q3I476"/>
<keyword evidence="2" id="KW-1185">Reference proteome</keyword>
<protein>
    <submittedName>
        <fullName evidence="1">Uncharacterized protein</fullName>
    </submittedName>
</protein>
<gene>
    <name evidence="1" type="ORF">O181_068776</name>
</gene>
<name>A0A9Q3I476_9BASI</name>
<accession>A0A9Q3I476</accession>
<comment type="caution">
    <text evidence="1">The sequence shown here is derived from an EMBL/GenBank/DDBJ whole genome shotgun (WGS) entry which is preliminary data.</text>
</comment>
<dbReference type="Proteomes" id="UP000765509">
    <property type="component" value="Unassembled WGS sequence"/>
</dbReference>
<dbReference type="EMBL" id="AVOT02034835">
    <property type="protein sequence ID" value="MBW0529061.1"/>
    <property type="molecule type" value="Genomic_DNA"/>
</dbReference>
<sequence>MGDGFIGEAMIGHGSGGLVEDRTGWKLIGVLGMRWLWTSLEGGLLGEELEEWATNGLITSTSSPSNSSLTSESGLVGGSDIYLILFTTP</sequence>
<evidence type="ECO:0000313" key="2">
    <source>
        <dbReference type="Proteomes" id="UP000765509"/>
    </source>
</evidence>
<evidence type="ECO:0000313" key="1">
    <source>
        <dbReference type="EMBL" id="MBW0529061.1"/>
    </source>
</evidence>
<reference evidence="1" key="1">
    <citation type="submission" date="2021-03" db="EMBL/GenBank/DDBJ databases">
        <title>Draft genome sequence of rust myrtle Austropuccinia psidii MF-1, a brazilian biotype.</title>
        <authorList>
            <person name="Quecine M.C."/>
            <person name="Pachon D.M.R."/>
            <person name="Bonatelli M.L."/>
            <person name="Correr F.H."/>
            <person name="Franceschini L.M."/>
            <person name="Leite T.F."/>
            <person name="Margarido G.R.A."/>
            <person name="Almeida C.A."/>
            <person name="Ferrarezi J.A."/>
            <person name="Labate C.A."/>
        </authorList>
    </citation>
    <scope>NUCLEOTIDE SEQUENCE</scope>
    <source>
        <strain evidence="1">MF-1</strain>
    </source>
</reference>
<organism evidence="1 2">
    <name type="scientific">Austropuccinia psidii MF-1</name>
    <dbReference type="NCBI Taxonomy" id="1389203"/>
    <lineage>
        <taxon>Eukaryota</taxon>
        <taxon>Fungi</taxon>
        <taxon>Dikarya</taxon>
        <taxon>Basidiomycota</taxon>
        <taxon>Pucciniomycotina</taxon>
        <taxon>Pucciniomycetes</taxon>
        <taxon>Pucciniales</taxon>
        <taxon>Sphaerophragmiaceae</taxon>
        <taxon>Austropuccinia</taxon>
    </lineage>
</organism>